<dbReference type="OrthoDB" id="20916at2"/>
<dbReference type="Gene3D" id="3.40.630.30">
    <property type="match status" value="1"/>
</dbReference>
<dbReference type="Gene3D" id="3.40.630.90">
    <property type="match status" value="1"/>
</dbReference>
<dbReference type="PANTHER" id="PTHR47237:SF1">
    <property type="entry name" value="SLL0310 PROTEIN"/>
    <property type="match status" value="1"/>
</dbReference>
<dbReference type="InterPro" id="IPR041496">
    <property type="entry name" value="YitH/HolE_GNAT"/>
</dbReference>
<dbReference type="AlphaFoldDB" id="A0A922P4W2"/>
<protein>
    <submittedName>
        <fullName evidence="2">GCN5 family acetyltransferase</fullName>
    </submittedName>
</protein>
<dbReference type="PANTHER" id="PTHR47237">
    <property type="entry name" value="SLL0310 PROTEIN"/>
    <property type="match status" value="1"/>
</dbReference>
<name>A0A922P4W2_9HYPH</name>
<accession>A0A922P4W2</accession>
<dbReference type="InterPro" id="IPR016181">
    <property type="entry name" value="Acyl_CoA_acyltransferase"/>
</dbReference>
<dbReference type="Pfam" id="PF18014">
    <property type="entry name" value="Acetyltransf_18"/>
    <property type="match status" value="1"/>
</dbReference>
<evidence type="ECO:0000313" key="2">
    <source>
        <dbReference type="EMBL" id="KEQ10603.1"/>
    </source>
</evidence>
<dbReference type="GO" id="GO:0016747">
    <property type="term" value="F:acyltransferase activity, transferring groups other than amino-acyl groups"/>
    <property type="evidence" value="ECO:0007669"/>
    <property type="project" value="InterPro"/>
</dbReference>
<dbReference type="InterPro" id="IPR000182">
    <property type="entry name" value="GNAT_dom"/>
</dbReference>
<dbReference type="Proteomes" id="UP000052167">
    <property type="component" value="Unassembled WGS sequence"/>
</dbReference>
<proteinExistence type="predicted"/>
<gene>
    <name evidence="2" type="ORF">GV68_10095</name>
</gene>
<dbReference type="SUPFAM" id="SSF55729">
    <property type="entry name" value="Acyl-CoA N-acyltransferases (Nat)"/>
    <property type="match status" value="1"/>
</dbReference>
<keyword evidence="3" id="KW-1185">Reference proteome</keyword>
<comment type="caution">
    <text evidence="2">The sequence shown here is derived from an EMBL/GenBank/DDBJ whole genome shotgun (WGS) entry which is preliminary data.</text>
</comment>
<feature type="domain" description="N-acetyltransferase" evidence="1">
    <location>
        <begin position="5"/>
        <end position="142"/>
    </location>
</feature>
<dbReference type="InterPro" id="IPR052729">
    <property type="entry name" value="Acyl/Acetyltrans_Enzymes"/>
</dbReference>
<dbReference type="Pfam" id="PF00583">
    <property type="entry name" value="Acetyltransf_1"/>
    <property type="match status" value="1"/>
</dbReference>
<sequence length="280" mass="30268">MTASPSIRTLTLPEVQTLIDWARREGWNPGRDDAAPMHAADPDGFIGCFVESAMVAGISAVRYGEDFGFIGLYICHPEHRGNGYGRLVWNAAMAHLDGRIIGLDGVPEQQDNYARMGFSPVYRTVRWSGLAPAGLSRGADIRDVSAGDLAGIEAFDSRYFPAPRKPFLDLWLQPPRVSVVAEREDRIEGYAVLRDCADGAKIGPLFATSEALAEEILAACLSARAGSTVYLDVPDHQGSFADLLKGLDFRPGFTTARMYRGETPATSLAGVFAVTTLELG</sequence>
<dbReference type="CDD" id="cd04301">
    <property type="entry name" value="NAT_SF"/>
    <property type="match status" value="1"/>
</dbReference>
<feature type="domain" description="N-acetyltransferase" evidence="1">
    <location>
        <begin position="139"/>
        <end position="278"/>
    </location>
</feature>
<dbReference type="PROSITE" id="PS51186">
    <property type="entry name" value="GNAT"/>
    <property type="match status" value="2"/>
</dbReference>
<dbReference type="EMBL" id="JOKJ01000002">
    <property type="protein sequence ID" value="KEQ10603.1"/>
    <property type="molecule type" value="Genomic_DNA"/>
</dbReference>
<dbReference type="RefSeq" id="WP_037163590.1">
    <property type="nucleotide sequence ID" value="NZ_CAJXID010000038.1"/>
</dbReference>
<reference evidence="2 3" key="1">
    <citation type="submission" date="2014-06" db="EMBL/GenBank/DDBJ databases">
        <title>Rhizobium pelagicum/R2-400B4.</title>
        <authorList>
            <person name="Kimes N.E."/>
            <person name="Lopez-Perez M."/>
        </authorList>
    </citation>
    <scope>NUCLEOTIDE SEQUENCE [LARGE SCALE GENOMIC DNA]</scope>
    <source>
        <strain evidence="2 3">R2-400B4</strain>
    </source>
</reference>
<evidence type="ECO:0000259" key="1">
    <source>
        <dbReference type="PROSITE" id="PS51186"/>
    </source>
</evidence>
<organism evidence="2 3">
    <name type="scientific">Pseudorhizobium pelagicum</name>
    <dbReference type="NCBI Taxonomy" id="1509405"/>
    <lineage>
        <taxon>Bacteria</taxon>
        <taxon>Pseudomonadati</taxon>
        <taxon>Pseudomonadota</taxon>
        <taxon>Alphaproteobacteria</taxon>
        <taxon>Hyphomicrobiales</taxon>
        <taxon>Rhizobiaceae</taxon>
        <taxon>Rhizobium/Agrobacterium group</taxon>
        <taxon>Pseudorhizobium</taxon>
    </lineage>
</organism>
<evidence type="ECO:0000313" key="3">
    <source>
        <dbReference type="Proteomes" id="UP000052167"/>
    </source>
</evidence>